<dbReference type="PANTHER" id="PTHR34724">
    <property type="entry name" value="OS12G0596101 PROTEIN"/>
    <property type="match status" value="1"/>
</dbReference>
<evidence type="ECO:0000313" key="1">
    <source>
        <dbReference type="EMBL" id="NYE21554.1"/>
    </source>
</evidence>
<keyword evidence="2" id="KW-1185">Reference proteome</keyword>
<gene>
    <name evidence="1" type="ORF">BJ991_003582</name>
</gene>
<reference evidence="1 2" key="1">
    <citation type="submission" date="2020-07" db="EMBL/GenBank/DDBJ databases">
        <title>Sequencing the genomes of 1000 actinobacteria strains.</title>
        <authorList>
            <person name="Klenk H.-P."/>
        </authorList>
    </citation>
    <scope>NUCLEOTIDE SEQUENCE [LARGE SCALE GENOMIC DNA]</scope>
    <source>
        <strain evidence="1 2">DSM 24662</strain>
    </source>
</reference>
<dbReference type="Proteomes" id="UP000576969">
    <property type="component" value="Unassembled WGS sequence"/>
</dbReference>
<organism evidence="1 2">
    <name type="scientific">Microbacterium immunditiarum</name>
    <dbReference type="NCBI Taxonomy" id="337480"/>
    <lineage>
        <taxon>Bacteria</taxon>
        <taxon>Bacillati</taxon>
        <taxon>Actinomycetota</taxon>
        <taxon>Actinomycetes</taxon>
        <taxon>Micrococcales</taxon>
        <taxon>Microbacteriaceae</taxon>
        <taxon>Microbacterium</taxon>
    </lineage>
</organism>
<dbReference type="PANTHER" id="PTHR34724:SF2">
    <property type="entry name" value="OS12G0596101 PROTEIN"/>
    <property type="match status" value="1"/>
</dbReference>
<evidence type="ECO:0000313" key="2">
    <source>
        <dbReference type="Proteomes" id="UP000576969"/>
    </source>
</evidence>
<dbReference type="AlphaFoldDB" id="A0A7Y9GRX9"/>
<proteinExistence type="predicted"/>
<dbReference type="EMBL" id="JACCBV010000001">
    <property type="protein sequence ID" value="NYE21554.1"/>
    <property type="molecule type" value="Genomic_DNA"/>
</dbReference>
<accession>A0A7Y9GRX9</accession>
<protein>
    <submittedName>
        <fullName evidence="1">Uncharacterized protein</fullName>
    </submittedName>
</protein>
<sequence length="61" mass="6799">MCRAVTCRTCKKTTWAGCGQHVAMVKKTVPTAQWCNGKHTQAEIDEARAERGGFFSRLFGH</sequence>
<comment type="caution">
    <text evidence="1">The sequence shown here is derived from an EMBL/GenBank/DDBJ whole genome shotgun (WGS) entry which is preliminary data.</text>
</comment>
<name>A0A7Y9GRX9_9MICO</name>